<sequence length="138" mass="15160">MNDELSEVLQSIHSEALRLETLLADEALILKEAREPERLEALAQQKMDLVQNLELLELRRSQLLSSGNIQDEALWQEALGVLSRCQDMNNQSGASISTQARYGKRALDILGATNNEVPLYSPGGETNSTLGGQRLGKA</sequence>
<dbReference type="InterPro" id="IPR007809">
    <property type="entry name" value="FlgN-like"/>
</dbReference>
<gene>
    <name evidence="5" type="ORF">GCM10022414_01370</name>
</gene>
<dbReference type="RefSeq" id="WP_344931776.1">
    <property type="nucleotide sequence ID" value="NZ_BAABDM010000001.1"/>
</dbReference>
<dbReference type="EMBL" id="BAABDM010000001">
    <property type="protein sequence ID" value="GAA4082526.1"/>
    <property type="molecule type" value="Genomic_DNA"/>
</dbReference>
<dbReference type="Gene3D" id="1.20.58.300">
    <property type="entry name" value="FlgN-like"/>
    <property type="match status" value="1"/>
</dbReference>
<organism evidence="5 6">
    <name type="scientific">Zhongshania borealis</name>
    <dbReference type="NCBI Taxonomy" id="889488"/>
    <lineage>
        <taxon>Bacteria</taxon>
        <taxon>Pseudomonadati</taxon>
        <taxon>Pseudomonadota</taxon>
        <taxon>Gammaproteobacteria</taxon>
        <taxon>Cellvibrionales</taxon>
        <taxon>Spongiibacteraceae</taxon>
        <taxon>Zhongshania</taxon>
    </lineage>
</organism>
<dbReference type="InterPro" id="IPR036679">
    <property type="entry name" value="FlgN-like_sf"/>
</dbReference>
<keyword evidence="3" id="KW-1005">Bacterial flagellum biogenesis</keyword>
<evidence type="ECO:0000313" key="6">
    <source>
        <dbReference type="Proteomes" id="UP001500392"/>
    </source>
</evidence>
<name>A0ABP7W747_9GAMM</name>
<comment type="function">
    <text evidence="1">Required for the efficient initiation of filament assembly.</text>
</comment>
<proteinExistence type="inferred from homology"/>
<comment type="caution">
    <text evidence="5">The sequence shown here is derived from an EMBL/GenBank/DDBJ whole genome shotgun (WGS) entry which is preliminary data.</text>
</comment>
<evidence type="ECO:0008006" key="7">
    <source>
        <dbReference type="Google" id="ProtNLM"/>
    </source>
</evidence>
<feature type="region of interest" description="Disordered" evidence="4">
    <location>
        <begin position="117"/>
        <end position="138"/>
    </location>
</feature>
<comment type="similarity">
    <text evidence="2">Belongs to the FlgN family.</text>
</comment>
<evidence type="ECO:0000256" key="3">
    <source>
        <dbReference type="ARBA" id="ARBA00022795"/>
    </source>
</evidence>
<protein>
    <recommendedName>
        <fullName evidence="7">Flagellar protein FlgN</fullName>
    </recommendedName>
</protein>
<evidence type="ECO:0000256" key="2">
    <source>
        <dbReference type="ARBA" id="ARBA00007703"/>
    </source>
</evidence>
<keyword evidence="6" id="KW-1185">Reference proteome</keyword>
<evidence type="ECO:0000313" key="5">
    <source>
        <dbReference type="EMBL" id="GAA4082526.1"/>
    </source>
</evidence>
<evidence type="ECO:0000256" key="4">
    <source>
        <dbReference type="SAM" id="MobiDB-lite"/>
    </source>
</evidence>
<dbReference type="Pfam" id="PF05130">
    <property type="entry name" value="FlgN"/>
    <property type="match status" value="1"/>
</dbReference>
<accession>A0ABP7W747</accession>
<dbReference type="SUPFAM" id="SSF140566">
    <property type="entry name" value="FlgN-like"/>
    <property type="match status" value="1"/>
</dbReference>
<dbReference type="Proteomes" id="UP001500392">
    <property type="component" value="Unassembled WGS sequence"/>
</dbReference>
<reference evidence="6" key="1">
    <citation type="journal article" date="2019" name="Int. J. Syst. Evol. Microbiol.">
        <title>The Global Catalogue of Microorganisms (GCM) 10K type strain sequencing project: providing services to taxonomists for standard genome sequencing and annotation.</title>
        <authorList>
            <consortium name="The Broad Institute Genomics Platform"/>
            <consortium name="The Broad Institute Genome Sequencing Center for Infectious Disease"/>
            <person name="Wu L."/>
            <person name="Ma J."/>
        </authorList>
    </citation>
    <scope>NUCLEOTIDE SEQUENCE [LARGE SCALE GENOMIC DNA]</scope>
    <source>
        <strain evidence="6">JCM 17304</strain>
    </source>
</reference>
<evidence type="ECO:0000256" key="1">
    <source>
        <dbReference type="ARBA" id="ARBA00002397"/>
    </source>
</evidence>